<feature type="compositionally biased region" description="Basic and acidic residues" evidence="1">
    <location>
        <begin position="86"/>
        <end position="98"/>
    </location>
</feature>
<evidence type="ECO:0000313" key="3">
    <source>
        <dbReference type="Proteomes" id="UP000789342"/>
    </source>
</evidence>
<gene>
    <name evidence="2" type="ORF">AMORRO_LOCUS6166</name>
</gene>
<protein>
    <submittedName>
        <fullName evidence="2">10081_t:CDS:1</fullName>
    </submittedName>
</protein>
<organism evidence="2 3">
    <name type="scientific">Acaulospora morrowiae</name>
    <dbReference type="NCBI Taxonomy" id="94023"/>
    <lineage>
        <taxon>Eukaryota</taxon>
        <taxon>Fungi</taxon>
        <taxon>Fungi incertae sedis</taxon>
        <taxon>Mucoromycota</taxon>
        <taxon>Glomeromycotina</taxon>
        <taxon>Glomeromycetes</taxon>
        <taxon>Diversisporales</taxon>
        <taxon>Acaulosporaceae</taxon>
        <taxon>Acaulospora</taxon>
    </lineage>
</organism>
<name>A0A9N9BDN2_9GLOM</name>
<dbReference type="EMBL" id="CAJVPV010003989">
    <property type="protein sequence ID" value="CAG8564285.1"/>
    <property type="molecule type" value="Genomic_DNA"/>
</dbReference>
<accession>A0A9N9BDN2</accession>
<proteinExistence type="predicted"/>
<evidence type="ECO:0000256" key="1">
    <source>
        <dbReference type="SAM" id="MobiDB-lite"/>
    </source>
</evidence>
<reference evidence="2" key="1">
    <citation type="submission" date="2021-06" db="EMBL/GenBank/DDBJ databases">
        <authorList>
            <person name="Kallberg Y."/>
            <person name="Tangrot J."/>
            <person name="Rosling A."/>
        </authorList>
    </citation>
    <scope>NUCLEOTIDE SEQUENCE</scope>
    <source>
        <strain evidence="2">CL551</strain>
    </source>
</reference>
<evidence type="ECO:0000313" key="2">
    <source>
        <dbReference type="EMBL" id="CAG8564285.1"/>
    </source>
</evidence>
<dbReference type="Proteomes" id="UP000789342">
    <property type="component" value="Unassembled WGS sequence"/>
</dbReference>
<comment type="caution">
    <text evidence="2">The sequence shown here is derived from an EMBL/GenBank/DDBJ whole genome shotgun (WGS) entry which is preliminary data.</text>
</comment>
<feature type="compositionally biased region" description="Polar residues" evidence="1">
    <location>
        <begin position="75"/>
        <end position="85"/>
    </location>
</feature>
<feature type="region of interest" description="Disordered" evidence="1">
    <location>
        <begin position="72"/>
        <end position="105"/>
    </location>
</feature>
<dbReference type="OrthoDB" id="2442454at2759"/>
<keyword evidence="3" id="KW-1185">Reference proteome</keyword>
<sequence>MATLYRNDTDTDSIVAWRSMTLETATPSSTSISSIEETDEIKKYRYFWWKTGNIHPKARWEKATKMSRNFRHETGQSAKNVSNSNKEIKEHLSQEKPMSECPNNNIYMSEKPYEIEPTKSQCIERALTKQLRSDRDILSPASSEITEH</sequence>
<dbReference type="AlphaFoldDB" id="A0A9N9BDN2"/>